<evidence type="ECO:0000256" key="1">
    <source>
        <dbReference type="SAM" id="Phobius"/>
    </source>
</evidence>
<dbReference type="Pfam" id="PF10633">
    <property type="entry name" value="NPCBM_assoc"/>
    <property type="match status" value="2"/>
</dbReference>
<dbReference type="InterPro" id="IPR018905">
    <property type="entry name" value="A-galactase_NEW3"/>
</dbReference>
<name>A0A2U1JJE1_9BACI</name>
<dbReference type="Gene3D" id="2.60.40.10">
    <property type="entry name" value="Immunoglobulins"/>
    <property type="match status" value="3"/>
</dbReference>
<feature type="domain" description="Alpha-galactosidase NEW3" evidence="3">
    <location>
        <begin position="154"/>
        <end position="230"/>
    </location>
</feature>
<dbReference type="AlphaFoldDB" id="A0A2U1JJE1"/>
<protein>
    <recommendedName>
        <fullName evidence="3">Alpha-galactosidase NEW3 domain-containing protein</fullName>
    </recommendedName>
</protein>
<evidence type="ECO:0000313" key="5">
    <source>
        <dbReference type="Proteomes" id="UP000245998"/>
    </source>
</evidence>
<comment type="caution">
    <text evidence="4">The sequence shown here is derived from an EMBL/GenBank/DDBJ whole genome shotgun (WGS) entry which is preliminary data.</text>
</comment>
<dbReference type="EMBL" id="QCZG01000079">
    <property type="protein sequence ID" value="PWA04998.1"/>
    <property type="molecule type" value="Genomic_DNA"/>
</dbReference>
<evidence type="ECO:0000256" key="2">
    <source>
        <dbReference type="SAM" id="SignalP"/>
    </source>
</evidence>
<dbReference type="InterPro" id="IPR013783">
    <property type="entry name" value="Ig-like_fold"/>
</dbReference>
<dbReference type="PANTHER" id="PTHR39198">
    <property type="entry name" value="HYPOTHETICAL MEMBRANE PROTEIN, CONSERVED"/>
    <property type="match status" value="1"/>
</dbReference>
<reference evidence="4 5" key="1">
    <citation type="submission" date="2018-04" db="EMBL/GenBank/DDBJ databases">
        <title>Camelliibacillus theae gen. nov., sp. nov., isolated from Pu'er tea.</title>
        <authorList>
            <person name="Niu L."/>
        </authorList>
    </citation>
    <scope>NUCLEOTIDE SEQUENCE [LARGE SCALE GENOMIC DNA]</scope>
    <source>
        <strain evidence="4 5">T8</strain>
    </source>
</reference>
<keyword evidence="1" id="KW-0812">Transmembrane</keyword>
<keyword evidence="5" id="KW-1185">Reference proteome</keyword>
<evidence type="ECO:0000259" key="3">
    <source>
        <dbReference type="Pfam" id="PF10633"/>
    </source>
</evidence>
<feature type="domain" description="Alpha-galactosidase NEW3" evidence="3">
    <location>
        <begin position="263"/>
        <end position="338"/>
    </location>
</feature>
<dbReference type="OrthoDB" id="8631677at2"/>
<evidence type="ECO:0000313" key="4">
    <source>
        <dbReference type="EMBL" id="PWA04998.1"/>
    </source>
</evidence>
<keyword evidence="1" id="KW-0472">Membrane</keyword>
<organism evidence="4 5">
    <name type="scientific">Pueribacillus theae</name>
    <dbReference type="NCBI Taxonomy" id="2171751"/>
    <lineage>
        <taxon>Bacteria</taxon>
        <taxon>Bacillati</taxon>
        <taxon>Bacillota</taxon>
        <taxon>Bacilli</taxon>
        <taxon>Bacillales</taxon>
        <taxon>Bacillaceae</taxon>
        <taxon>Pueribacillus</taxon>
    </lineage>
</organism>
<feature type="chain" id="PRO_5015751053" description="Alpha-galactosidase NEW3 domain-containing protein" evidence="2">
    <location>
        <begin position="26"/>
        <end position="383"/>
    </location>
</feature>
<proteinExistence type="predicted"/>
<dbReference type="Proteomes" id="UP000245998">
    <property type="component" value="Unassembled WGS sequence"/>
</dbReference>
<sequence length="383" mass="41769">MRKKVLVLLLALFVGGIGIHTPALAASLTLFTPYTGVSVTPGETVNYSVELINNSSSIQTTTFDTSNLPKDWNYTITSDGREIEQLSVKGNDSQEINFEVQVPLKVEKGKYQFKLIAQANSGESTSLPFLINITEQGTFKTELEAEQPNMEGHAGSTFSYQVTLKNRTADEQHYALSSAAPKGWDVQFKADGNNITSATLEPNSTKDIDIEIKPPEKVKADTYKIPIKAATNATSASTELEAVITGNYEIKLSTPSGKLNTDITAGREKTIELQITNSGTAPLRQIELDGEMPPNWDITFEQKTIQKIEPGQSEKVKATIKADKDAIAGDYVAVLKATAPEASSEATFRISVETSVLWGFVGVLIILAVLAGMYYLFKKYGRR</sequence>
<keyword evidence="2" id="KW-0732">Signal</keyword>
<feature type="transmembrane region" description="Helical" evidence="1">
    <location>
        <begin position="356"/>
        <end position="377"/>
    </location>
</feature>
<gene>
    <name evidence="4" type="ORF">DCC39_18425</name>
</gene>
<dbReference type="PANTHER" id="PTHR39198:SF1">
    <property type="entry name" value="ALPHA-GALACTOSIDASE NEW3 DOMAIN-CONTAINING PROTEIN"/>
    <property type="match status" value="1"/>
</dbReference>
<feature type="signal peptide" evidence="2">
    <location>
        <begin position="1"/>
        <end position="25"/>
    </location>
</feature>
<keyword evidence="1" id="KW-1133">Transmembrane helix</keyword>
<accession>A0A2U1JJE1</accession>